<dbReference type="OrthoDB" id="5985017at2759"/>
<dbReference type="AlphaFoldDB" id="A0A9X0D3K3"/>
<sequence>MGSWVSSQERLKKQNEDQKRRQYLEVELKKMQRNLNVTATAHYIASEYYSKVHVKLQYASLLAGPIGIAGGLWSKLDWKMMVANSPRVPRIVLFATSAASLLFTVVVNIPEFPNSPGSLHKLHFRSGIECQYLEKEVKFFATSDVWNSDVAWATIDSRYKNFLKDKKEVNSKVQSQRWAYLQALEELDKKEKDKIKRQQKQKF</sequence>
<accession>A0A9X0D3K3</accession>
<evidence type="ECO:0000313" key="1">
    <source>
        <dbReference type="EMBL" id="KAJ7385271.1"/>
    </source>
</evidence>
<dbReference type="Proteomes" id="UP001163046">
    <property type="component" value="Unassembled WGS sequence"/>
</dbReference>
<proteinExistence type="predicted"/>
<protein>
    <submittedName>
        <fullName evidence="1">Uncharacterized protein</fullName>
    </submittedName>
</protein>
<evidence type="ECO:0000313" key="2">
    <source>
        <dbReference type="Proteomes" id="UP001163046"/>
    </source>
</evidence>
<gene>
    <name evidence="1" type="ORF">OS493_016342</name>
</gene>
<organism evidence="1 2">
    <name type="scientific">Desmophyllum pertusum</name>
    <dbReference type="NCBI Taxonomy" id="174260"/>
    <lineage>
        <taxon>Eukaryota</taxon>
        <taxon>Metazoa</taxon>
        <taxon>Cnidaria</taxon>
        <taxon>Anthozoa</taxon>
        <taxon>Hexacorallia</taxon>
        <taxon>Scleractinia</taxon>
        <taxon>Caryophylliina</taxon>
        <taxon>Caryophylliidae</taxon>
        <taxon>Desmophyllum</taxon>
    </lineage>
</organism>
<comment type="caution">
    <text evidence="1">The sequence shown here is derived from an EMBL/GenBank/DDBJ whole genome shotgun (WGS) entry which is preliminary data.</text>
</comment>
<dbReference type="EMBL" id="MU825881">
    <property type="protein sequence ID" value="KAJ7385271.1"/>
    <property type="molecule type" value="Genomic_DNA"/>
</dbReference>
<reference evidence="1" key="1">
    <citation type="submission" date="2023-01" db="EMBL/GenBank/DDBJ databases">
        <title>Genome assembly of the deep-sea coral Lophelia pertusa.</title>
        <authorList>
            <person name="Herrera S."/>
            <person name="Cordes E."/>
        </authorList>
    </citation>
    <scope>NUCLEOTIDE SEQUENCE</scope>
    <source>
        <strain evidence="1">USNM1676648</strain>
        <tissue evidence="1">Polyp</tissue>
    </source>
</reference>
<name>A0A9X0D3K3_9CNID</name>
<keyword evidence="2" id="KW-1185">Reference proteome</keyword>